<protein>
    <recommendedName>
        <fullName evidence="8">PRP1 splicing factor N-terminal domain-containing protein</fullName>
    </recommendedName>
</protein>
<feature type="region of interest" description="Disordered" evidence="6">
    <location>
        <begin position="812"/>
        <end position="834"/>
    </location>
</feature>
<feature type="compositionally biased region" description="Polar residues" evidence="6">
    <location>
        <begin position="171"/>
        <end position="180"/>
    </location>
</feature>
<keyword evidence="7" id="KW-0812">Transmembrane</keyword>
<feature type="compositionally biased region" description="Pro residues" evidence="6">
    <location>
        <begin position="151"/>
        <end position="164"/>
    </location>
</feature>
<dbReference type="GO" id="GO:0005634">
    <property type="term" value="C:nucleus"/>
    <property type="evidence" value="ECO:0007669"/>
    <property type="project" value="UniProtKB-SubCell"/>
</dbReference>
<keyword evidence="7" id="KW-1133">Transmembrane helix</keyword>
<dbReference type="FunFam" id="1.25.40.10:FF:000256">
    <property type="entry name" value="Probable pre-mRNA splicing factor prp1"/>
    <property type="match status" value="1"/>
</dbReference>
<dbReference type="Pfam" id="PF13432">
    <property type="entry name" value="TPR_16"/>
    <property type="match status" value="1"/>
</dbReference>
<organism evidence="10">
    <name type="scientific">Gibberella zeae</name>
    <name type="common">Wheat head blight fungus</name>
    <name type="synonym">Fusarium graminearum</name>
    <dbReference type="NCBI Taxonomy" id="5518"/>
    <lineage>
        <taxon>Eukaryota</taxon>
        <taxon>Fungi</taxon>
        <taxon>Dikarya</taxon>
        <taxon>Ascomycota</taxon>
        <taxon>Pezizomycotina</taxon>
        <taxon>Sordariomycetes</taxon>
        <taxon>Hypocreomycetidae</taxon>
        <taxon>Hypocreales</taxon>
        <taxon>Nectriaceae</taxon>
        <taxon>Fusarium</taxon>
    </lineage>
</organism>
<dbReference type="EMBL" id="CAJPIJ010000162">
    <property type="protein sequence ID" value="CAG1998280.1"/>
    <property type="molecule type" value="Genomic_DNA"/>
</dbReference>
<feature type="transmembrane region" description="Helical" evidence="7">
    <location>
        <begin position="616"/>
        <end position="639"/>
    </location>
</feature>
<feature type="region of interest" description="Disordered" evidence="6">
    <location>
        <begin position="389"/>
        <end position="432"/>
    </location>
</feature>
<keyword evidence="4" id="KW-0508">mRNA splicing</keyword>
<evidence type="ECO:0000259" key="8">
    <source>
        <dbReference type="Pfam" id="PF06424"/>
    </source>
</evidence>
<feature type="compositionally biased region" description="Polar residues" evidence="6">
    <location>
        <begin position="334"/>
        <end position="351"/>
    </location>
</feature>
<dbReference type="SMART" id="SM00386">
    <property type="entry name" value="HAT"/>
    <property type="match status" value="12"/>
</dbReference>
<feature type="compositionally biased region" description="Polar residues" evidence="6">
    <location>
        <begin position="528"/>
        <end position="550"/>
    </location>
</feature>
<keyword evidence="5" id="KW-0539">Nucleus</keyword>
<evidence type="ECO:0000256" key="3">
    <source>
        <dbReference type="ARBA" id="ARBA00022737"/>
    </source>
</evidence>
<feature type="region of interest" description="Disordered" evidence="6">
    <location>
        <begin position="1080"/>
        <end position="1121"/>
    </location>
</feature>
<dbReference type="GO" id="GO:0000398">
    <property type="term" value="P:mRNA splicing, via spliceosome"/>
    <property type="evidence" value="ECO:0007669"/>
    <property type="project" value="InterPro"/>
</dbReference>
<evidence type="ECO:0000313" key="9">
    <source>
        <dbReference type="EMBL" id="CAG1998280.1"/>
    </source>
</evidence>
<evidence type="ECO:0000256" key="5">
    <source>
        <dbReference type="ARBA" id="ARBA00023242"/>
    </source>
</evidence>
<keyword evidence="3" id="KW-0677">Repeat</keyword>
<feature type="region of interest" description="Disordered" evidence="6">
    <location>
        <begin position="896"/>
        <end position="934"/>
    </location>
</feature>
<feature type="compositionally biased region" description="Polar residues" evidence="6">
    <location>
        <begin position="293"/>
        <end position="313"/>
    </location>
</feature>
<dbReference type="InterPro" id="IPR003107">
    <property type="entry name" value="HAT"/>
</dbReference>
<dbReference type="Pfam" id="PF12751">
    <property type="entry name" value="Vac7"/>
    <property type="match status" value="1"/>
</dbReference>
<evidence type="ECO:0000256" key="1">
    <source>
        <dbReference type="ARBA" id="ARBA00004123"/>
    </source>
</evidence>
<dbReference type="GO" id="GO:0070772">
    <property type="term" value="C:PAS complex"/>
    <property type="evidence" value="ECO:0007669"/>
    <property type="project" value="TreeGrafter"/>
</dbReference>
<gene>
    <name evidence="10" type="ORF">FUG_LOCUS35051</name>
    <name evidence="9" type="ORF">MDCFG202_LOCUS434268</name>
</gene>
<feature type="region of interest" description="Disordered" evidence="6">
    <location>
        <begin position="711"/>
        <end position="733"/>
    </location>
</feature>
<feature type="compositionally biased region" description="Polar residues" evidence="6">
    <location>
        <begin position="420"/>
        <end position="432"/>
    </location>
</feature>
<dbReference type="GO" id="GO:0000329">
    <property type="term" value="C:fungal-type vacuole membrane"/>
    <property type="evidence" value="ECO:0007669"/>
    <property type="project" value="TreeGrafter"/>
</dbReference>
<name>A0A4E9DS06_GIBZA</name>
<feature type="compositionally biased region" description="Basic residues" evidence="6">
    <location>
        <begin position="587"/>
        <end position="596"/>
    </location>
</feature>
<keyword evidence="2" id="KW-0507">mRNA processing</keyword>
<feature type="region of interest" description="Disordered" evidence="6">
    <location>
        <begin position="334"/>
        <end position="375"/>
    </location>
</feature>
<sequence>MDKSSAVSDGPSGVGRAAQNMTDRRRSNTPDPSATSSSASKQSSANNSIGPSPLASRDSSPTRRPRRTASANRLTGARSRKNSQTDNSPSRQKRPNPSAATPLRSLSSTATPTLVYSQEQEQQIQAPTPLKPNFNVDLKDSPRWPISPRLRSPPPQFSTRPPVPARHSDQELPSINVQRPTPSPQPPMENQAASESEMEEAYPSGMRTPARGPLETVQEVSLPNSPNPPSSTALVEKIKEKLSNPDNYSDTALVDGRTLRARASLIGQESGSDTSNNKTEARRPTSVPPPMITRQSSVLSNKQMKSKQDGSIQTMTVETETVPSVPQVALTTAQKAEASTGTLKTKQSTETIKPKKDKKKATRKQPAVNAGNASSKADVFEATIASAVDEANTSDSEETFVYDSNPPDNNDRAGRRFHSRTPSATSMASQADRQNLRSIYGIIEGVGPSHGPKKTMKFVNTFNPNGNETLTVEAEDGKGSNRSGGSGSTRGTARHHHHIGRWGRQPGNGHASLFDNESPFPNAARSKLASNNSRHSSGPPSPRQAHSNRNFGHKRSAMQMSSSYDMDDTTGADDERTPLIGSVRSGRSGRNRHGPHNLRQAESQTFARRSSYLNRFAACLVLTMMFMLVITGAIGFMFATSQPMTGIEIIAIHNVVTSDQVLMFDLTVKAHNPNIVVVTIDHANLEVFAKSDYTGTDSDWWARPFPHGPDDLRITDDPENDPPLEDPDPDDDLRPNVLLGRIMEFDSPLTFEGSLFHQGTSSSTGEMQLQYPLNNTIGGARRWERIYQNEFDLIVKGVVKYTLPMSARIRSATVSGRKAVSPNSSNDPSNSTNSAYRLAVNMSGRRDFLNQAAPENYVAGLGRGATGFTTRSDLGPARDGPSEDQIKEALAKRAAQLGLAPDKKGKDKEEDEGNNDEERYQDPDNEVGLFAGGVYDKDDEEADKIWEWVDERMDRRKKQREAREQAEQDEYERNNPKIQQQFSDLKRALATVTDDEWANLPEVGDLTGKNRRSKKALRERMYAVPDSALAAARDAGQMGTTVMDEDMAPSAGGGDAADGTMTNFAKIGAARDKVLKSRLEQAGSDSVAPGTSTSIDPQGYLTSLDKNKAATGNPEGNVGDVNRVRELLQSVVKTNPSNALGWIAAARLEELAGKTVTARKTIDKGCAQCPKSEDAWLENIRLNEGSPNAKIIARRAIEANNSSVRLWVEAMRLEVIPSNKKRVIRQALDHIPESEALWKEAVNLEESVDDAKLLLAKATELIPLSIDLWLALARLETPENAQKVLNRARKACPTSHEIWIAAARLQEQLGQGTKVNVIKRGVQVLAKESAMPKREEWIAEAERCEDEGAIITCQNIIRETLGWSLDEDDDRKDIWMEDARSSINRGKYETAKAIYAYALRVFVNSRTMWMAAADLERNHGTRDSLWQVLEKAVDACPKSEDLWMMLAKEKWRAGELDGARLVLKRAFNQNPNNEDIWLSAVKLESESGNEEQARKLLEIAREQAPTDRVWMKSIVYERVLGNIEAALDLVLQALQLFPASPKLWMLKGQIYEDLGKIGPAREAYATGVKAVPKSVALWLLYSKLEEESGLTVKARSVLDRARLAVPNNALLWRESVRLERRAGNMAQAKAMMARAHREVPKSDVLWAEQVWHLEARTQRKARILEAIKTVDGSPIIFVVAARIFWGDRKLEQAQKWFEKAIVRDSDYGDAWAWYYKFLCQHGTEEKQADVVTKCVLNEPRHGDIWPAVAKKPANAGKSCEEILKLVAEELEQ</sequence>
<dbReference type="SUPFAM" id="SSF48452">
    <property type="entry name" value="TPR-like"/>
    <property type="match status" value="2"/>
</dbReference>
<feature type="compositionally biased region" description="Polar residues" evidence="6">
    <location>
        <begin position="267"/>
        <end position="278"/>
    </location>
</feature>
<evidence type="ECO:0000256" key="6">
    <source>
        <dbReference type="SAM" id="MobiDB-lite"/>
    </source>
</evidence>
<dbReference type="PANTHER" id="PTHR28258:SF1">
    <property type="entry name" value="VACUOLAR SEGREGATION PROTEIN 7"/>
    <property type="match status" value="1"/>
</dbReference>
<dbReference type="GO" id="GO:0010513">
    <property type="term" value="P:positive regulation of phosphatidylinositol biosynthetic process"/>
    <property type="evidence" value="ECO:0007669"/>
    <property type="project" value="TreeGrafter"/>
</dbReference>
<feature type="compositionally biased region" description="Polar residues" evidence="6">
    <location>
        <begin position="104"/>
        <end position="126"/>
    </location>
</feature>
<evidence type="ECO:0000256" key="7">
    <source>
        <dbReference type="SAM" id="Phobius"/>
    </source>
</evidence>
<dbReference type="InterPro" id="IPR019734">
    <property type="entry name" value="TPR_rpt"/>
</dbReference>
<reference evidence="10" key="1">
    <citation type="submission" date="2019-04" db="EMBL/GenBank/DDBJ databases">
        <authorList>
            <person name="Melise S."/>
            <person name="Noan J."/>
            <person name="Okalmin O."/>
        </authorList>
    </citation>
    <scope>NUCLEOTIDE SEQUENCE</scope>
    <source>
        <strain evidence="10">FN9</strain>
    </source>
</reference>
<dbReference type="FunFam" id="1.25.40.10:FF:001164">
    <property type="entry name" value="mRNA splicing factor (Prp1/Zer1), putative (AFU_orthologue AFUA_2G06070)"/>
    <property type="match status" value="1"/>
</dbReference>
<dbReference type="InterPro" id="IPR024260">
    <property type="entry name" value="Vac7"/>
</dbReference>
<feature type="compositionally biased region" description="Low complexity" evidence="6">
    <location>
        <begin position="29"/>
        <end position="48"/>
    </location>
</feature>
<dbReference type="EMBL" id="CAAKMV010000033">
    <property type="protein sequence ID" value="VIO52598.1"/>
    <property type="molecule type" value="Genomic_DNA"/>
</dbReference>
<reference evidence="9" key="2">
    <citation type="submission" date="2021-03" db="EMBL/GenBank/DDBJ databases">
        <authorList>
            <person name="Alouane T."/>
            <person name="Langin T."/>
            <person name="Bonhomme L."/>
        </authorList>
    </citation>
    <scope>NUCLEOTIDE SEQUENCE</scope>
    <source>
        <strain evidence="9">MDC_Fg202</strain>
    </source>
</reference>
<feature type="compositionally biased region" description="Acidic residues" evidence="6">
    <location>
        <begin position="717"/>
        <end position="731"/>
    </location>
</feature>
<feature type="compositionally biased region" description="Basic residues" evidence="6">
    <location>
        <begin position="492"/>
        <end position="501"/>
    </location>
</feature>
<dbReference type="SMART" id="SM00028">
    <property type="entry name" value="TPR"/>
    <property type="match status" value="4"/>
</dbReference>
<proteinExistence type="predicted"/>
<dbReference type="GO" id="GO:1990904">
    <property type="term" value="C:ribonucleoprotein complex"/>
    <property type="evidence" value="ECO:0007669"/>
    <property type="project" value="UniProtKB-ARBA"/>
</dbReference>
<dbReference type="GO" id="GO:0000011">
    <property type="term" value="P:vacuole inheritance"/>
    <property type="evidence" value="ECO:0007669"/>
    <property type="project" value="TreeGrafter"/>
</dbReference>
<feature type="region of interest" description="Disordered" evidence="6">
    <location>
        <begin position="1"/>
        <end position="313"/>
    </location>
</feature>
<feature type="region of interest" description="Disordered" evidence="6">
    <location>
        <begin position="464"/>
        <end position="602"/>
    </location>
</feature>
<accession>A0A4E9DS06</accession>
<dbReference type="InterPro" id="IPR010491">
    <property type="entry name" value="PRP1_N"/>
</dbReference>
<keyword evidence="7" id="KW-0472">Membrane</keyword>
<dbReference type="Pfam" id="PF14559">
    <property type="entry name" value="TPR_19"/>
    <property type="match status" value="1"/>
</dbReference>
<dbReference type="PANTHER" id="PTHR28258">
    <property type="entry name" value="VACUOLAR SEGREGATION PROTEIN 7"/>
    <property type="match status" value="1"/>
</dbReference>
<feature type="domain" description="PRP1 splicing factor N-terminal" evidence="8">
    <location>
        <begin position="853"/>
        <end position="1009"/>
    </location>
</feature>
<feature type="compositionally biased region" description="Low complexity" evidence="6">
    <location>
        <begin position="821"/>
        <end position="834"/>
    </location>
</feature>
<dbReference type="FunFam" id="1.25.40.10:FF:000304">
    <property type="entry name" value="Putative Pre-mRNA-splicing factor prp1"/>
    <property type="match status" value="1"/>
</dbReference>
<dbReference type="Pfam" id="PF13428">
    <property type="entry name" value="TPR_14"/>
    <property type="match status" value="1"/>
</dbReference>
<dbReference type="GO" id="GO:1903778">
    <property type="term" value="P:protein localization to vacuolar membrane"/>
    <property type="evidence" value="ECO:0007669"/>
    <property type="project" value="TreeGrafter"/>
</dbReference>
<dbReference type="InterPro" id="IPR011990">
    <property type="entry name" value="TPR-like_helical_dom_sf"/>
</dbReference>
<dbReference type="Pfam" id="PF06424">
    <property type="entry name" value="PRP1_N"/>
    <property type="match status" value="1"/>
</dbReference>
<evidence type="ECO:0000256" key="4">
    <source>
        <dbReference type="ARBA" id="ARBA00023187"/>
    </source>
</evidence>
<evidence type="ECO:0000313" key="10">
    <source>
        <dbReference type="EMBL" id="VIO52598.1"/>
    </source>
</evidence>
<evidence type="ECO:0000256" key="2">
    <source>
        <dbReference type="ARBA" id="ARBA00022664"/>
    </source>
</evidence>
<comment type="subcellular location">
    <subcellularLocation>
        <location evidence="1">Nucleus</location>
    </subcellularLocation>
</comment>
<dbReference type="Proteomes" id="UP000746612">
    <property type="component" value="Unassembled WGS sequence"/>
</dbReference>
<dbReference type="Gene3D" id="1.25.40.10">
    <property type="entry name" value="Tetratricopeptide repeat domain"/>
    <property type="match status" value="3"/>
</dbReference>